<evidence type="ECO:0008006" key="3">
    <source>
        <dbReference type="Google" id="ProtNLM"/>
    </source>
</evidence>
<comment type="caution">
    <text evidence="1">The sequence shown here is derived from an EMBL/GenBank/DDBJ whole genome shotgun (WGS) entry which is preliminary data.</text>
</comment>
<gene>
    <name evidence="1" type="ORF">FAB82_26770</name>
</gene>
<dbReference type="EMBL" id="STGY01000086">
    <property type="protein sequence ID" value="THV32908.1"/>
    <property type="molecule type" value="Genomic_DNA"/>
</dbReference>
<dbReference type="OrthoDB" id="4453346at2"/>
<keyword evidence="2" id="KW-1185">Reference proteome</keyword>
<reference evidence="2" key="1">
    <citation type="submission" date="2019-04" db="EMBL/GenBank/DDBJ databases">
        <title>Nocardioides xinjiangensis sp. nov.</title>
        <authorList>
            <person name="Liu S."/>
        </authorList>
    </citation>
    <scope>NUCLEOTIDE SEQUENCE [LARGE SCALE GENOMIC DNA]</scope>
    <source>
        <strain evidence="2">18</strain>
    </source>
</reference>
<dbReference type="RefSeq" id="WP_136537641.1">
    <property type="nucleotide sequence ID" value="NZ_STGY01000086.1"/>
</dbReference>
<dbReference type="AlphaFoldDB" id="A0A4S8PPI0"/>
<evidence type="ECO:0000313" key="1">
    <source>
        <dbReference type="EMBL" id="THV32908.1"/>
    </source>
</evidence>
<protein>
    <recommendedName>
        <fullName evidence="3">Mycothiol-dependent maleylpyruvate isomerase metal-binding domain-containing protein</fullName>
    </recommendedName>
</protein>
<dbReference type="Proteomes" id="UP000308760">
    <property type="component" value="Unassembled WGS sequence"/>
</dbReference>
<organism evidence="1 2">
    <name type="scientific">Glycomyces buryatensis</name>
    <dbReference type="NCBI Taxonomy" id="2570927"/>
    <lineage>
        <taxon>Bacteria</taxon>
        <taxon>Bacillati</taxon>
        <taxon>Actinomycetota</taxon>
        <taxon>Actinomycetes</taxon>
        <taxon>Glycomycetales</taxon>
        <taxon>Glycomycetaceae</taxon>
        <taxon>Glycomyces</taxon>
    </lineage>
</organism>
<name>A0A4S8PPI0_9ACTN</name>
<reference evidence="1 2" key="2">
    <citation type="submission" date="2019-05" db="EMBL/GenBank/DDBJ databases">
        <title>Glycomyces buryatensis sp. nov.</title>
        <authorList>
            <person name="Nikitina E."/>
        </authorList>
    </citation>
    <scope>NUCLEOTIDE SEQUENCE [LARGE SCALE GENOMIC DNA]</scope>
    <source>
        <strain evidence="1 2">18</strain>
    </source>
</reference>
<sequence>MDRTPVTGDHVRRAVTLAAETLGAAPDEAWDRQAGPMDCDCWDAMDHLNNGLFSYALRLALPGGYAKGGPTIRWDRPGDLPLPIITDREAGPGRLLAVMVAMGNLIAASAETAPPWLRSWHIWGVGDPEGYAAMGVVETLLHTFDIAEGLGVEWNPPTDLCEAGRARLFPEAPADTDPWETLLWASGRGDLPGFARRSEDWGWHSAPLDEMPSS</sequence>
<evidence type="ECO:0000313" key="2">
    <source>
        <dbReference type="Proteomes" id="UP000308760"/>
    </source>
</evidence>
<accession>A0A4S8PPI0</accession>
<proteinExistence type="predicted"/>